<reference evidence="13" key="1">
    <citation type="submission" date="2019-06" db="EMBL/GenBank/DDBJ databases">
        <authorList>
            <consortium name="Wellcome Sanger Institute Data Sharing"/>
        </authorList>
    </citation>
    <scope>NUCLEOTIDE SEQUENCE [LARGE SCALE GENOMIC DNA]</scope>
</reference>
<feature type="transmembrane region" description="Helical" evidence="11">
    <location>
        <begin position="54"/>
        <end position="80"/>
    </location>
</feature>
<dbReference type="Gene3D" id="1.20.1070.10">
    <property type="entry name" value="Rhodopsin 7-helix transmembrane proteins"/>
    <property type="match status" value="1"/>
</dbReference>
<keyword evidence="5" id="KW-0297">G-protein coupled receptor</keyword>
<comment type="subcellular location">
    <subcellularLocation>
        <location evidence="1">Cell membrane</location>
        <topology evidence="1">Multi-pass membrane protein</topology>
    </subcellularLocation>
</comment>
<reference evidence="13" key="2">
    <citation type="submission" date="2025-08" db="UniProtKB">
        <authorList>
            <consortium name="Ensembl"/>
        </authorList>
    </citation>
    <scope>IDENTIFICATION</scope>
</reference>
<dbReference type="PANTHER" id="PTHR11866">
    <property type="entry name" value="G-PROTEIN COUPLED RECEPTOR FAMILY 1 MEMBER"/>
    <property type="match status" value="1"/>
</dbReference>
<keyword evidence="9" id="KW-0807">Transducer</keyword>
<dbReference type="Pfam" id="PF00001">
    <property type="entry name" value="7tm_1"/>
    <property type="match status" value="1"/>
</dbReference>
<dbReference type="InterPro" id="IPR017452">
    <property type="entry name" value="GPCR_Rhodpsn_7TM"/>
</dbReference>
<evidence type="ECO:0000256" key="7">
    <source>
        <dbReference type="ARBA" id="ARBA00023170"/>
    </source>
</evidence>
<feature type="transmembrane region" description="Helical" evidence="11">
    <location>
        <begin position="95"/>
        <end position="117"/>
    </location>
</feature>
<evidence type="ECO:0000256" key="6">
    <source>
        <dbReference type="ARBA" id="ARBA00023136"/>
    </source>
</evidence>
<dbReference type="SUPFAM" id="SSF81321">
    <property type="entry name" value="Family A G protein-coupled receptor-like"/>
    <property type="match status" value="1"/>
</dbReference>
<organism evidence="13 14">
    <name type="scientific">Sphaeramia orbicularis</name>
    <name type="common">orbiculate cardinalfish</name>
    <dbReference type="NCBI Taxonomy" id="375764"/>
    <lineage>
        <taxon>Eukaryota</taxon>
        <taxon>Metazoa</taxon>
        <taxon>Chordata</taxon>
        <taxon>Craniata</taxon>
        <taxon>Vertebrata</taxon>
        <taxon>Euteleostomi</taxon>
        <taxon>Actinopterygii</taxon>
        <taxon>Neopterygii</taxon>
        <taxon>Teleostei</taxon>
        <taxon>Neoteleostei</taxon>
        <taxon>Acanthomorphata</taxon>
        <taxon>Gobiaria</taxon>
        <taxon>Kurtiformes</taxon>
        <taxon>Apogonoidei</taxon>
        <taxon>Apogonidae</taxon>
        <taxon>Apogoninae</taxon>
        <taxon>Sphaeramia</taxon>
    </lineage>
</organism>
<dbReference type="PROSITE" id="PS50262">
    <property type="entry name" value="G_PROTEIN_RECEP_F1_2"/>
    <property type="match status" value="1"/>
</dbReference>
<evidence type="ECO:0000256" key="10">
    <source>
        <dbReference type="SAM" id="MobiDB-lite"/>
    </source>
</evidence>
<dbReference type="GO" id="GO:0071380">
    <property type="term" value="P:cellular response to prostaglandin E stimulus"/>
    <property type="evidence" value="ECO:0007669"/>
    <property type="project" value="TreeGrafter"/>
</dbReference>
<feature type="transmembrane region" description="Helical" evidence="11">
    <location>
        <begin position="286"/>
        <end position="306"/>
    </location>
</feature>
<dbReference type="GO" id="GO:0007189">
    <property type="term" value="P:adenylate cyclase-activating G protein-coupled receptor signaling pathway"/>
    <property type="evidence" value="ECO:0007669"/>
    <property type="project" value="TreeGrafter"/>
</dbReference>
<keyword evidence="4 11" id="KW-1133">Transmembrane helix</keyword>
<dbReference type="OrthoDB" id="5959154at2759"/>
<evidence type="ECO:0000259" key="12">
    <source>
        <dbReference type="PROSITE" id="PS50262"/>
    </source>
</evidence>
<dbReference type="InterPro" id="IPR008365">
    <property type="entry name" value="Prostanoid_rcpt"/>
</dbReference>
<dbReference type="GO" id="GO:0007204">
    <property type="term" value="P:positive regulation of cytosolic calcium ion concentration"/>
    <property type="evidence" value="ECO:0007669"/>
    <property type="project" value="TreeGrafter"/>
</dbReference>
<feature type="compositionally biased region" description="Gly residues" evidence="10">
    <location>
        <begin position="337"/>
        <end position="351"/>
    </location>
</feature>
<keyword evidence="3 11" id="KW-0812">Transmembrane</keyword>
<proteinExistence type="predicted"/>
<evidence type="ECO:0000256" key="8">
    <source>
        <dbReference type="ARBA" id="ARBA00023180"/>
    </source>
</evidence>
<keyword evidence="8" id="KW-0325">Glycoprotein</keyword>
<evidence type="ECO:0000256" key="3">
    <source>
        <dbReference type="ARBA" id="ARBA00022692"/>
    </source>
</evidence>
<feature type="transmembrane region" description="Helical" evidence="11">
    <location>
        <begin position="191"/>
        <end position="215"/>
    </location>
</feature>
<dbReference type="PRINTS" id="PR01788">
    <property type="entry name" value="PROSTANOIDR"/>
</dbReference>
<evidence type="ECO:0000256" key="1">
    <source>
        <dbReference type="ARBA" id="ARBA00004651"/>
    </source>
</evidence>
<dbReference type="Ensembl" id="ENSSORT00005014713.1">
    <property type="protein sequence ID" value="ENSSORP00005014291.1"/>
    <property type="gene ID" value="ENSSORG00005007320.1"/>
</dbReference>
<feature type="transmembrane region" description="Helical" evidence="11">
    <location>
        <begin position="22"/>
        <end position="42"/>
    </location>
</feature>
<feature type="region of interest" description="Disordered" evidence="10">
    <location>
        <begin position="330"/>
        <end position="374"/>
    </location>
</feature>
<dbReference type="Proteomes" id="UP000472271">
    <property type="component" value="Chromosome 24"/>
</dbReference>
<feature type="transmembrane region" description="Helical" evidence="11">
    <location>
        <begin position="247"/>
        <end position="266"/>
    </location>
</feature>
<sequence>MERNSSHVLCHEAEDVGPGKPAVPAVMFSVGVVGNAVALVLLGLWRTRTTLYHILVRALLTTDLLGSVSVSPVVLCAYAWGKTLLGMSGDMKVCVYFGFSMTFLTLSTLGILCVMALERVLSIGHPYLYERHLSKRAGLVAVVLIYGASVVFCVAPFVQVGKYVQYCPGTWCFLELERTELDAEGRAYVQLYASIILLLISSTVLCNITVIVYLVQMYKRRKMHRRGMTSHSRYRRSLSMTEEVEHLLPLAIITVVFMACTIPLVIRVHTSTSQKERDAADLRAMRLLSVHSIINPWVFIILRPATLKTIWRKLGRSQNHPALTCMSTPTALDRQTRGGGTRGGGARGGGTEPPQHQHEETHGTVEELHPTTQA</sequence>
<keyword evidence="7" id="KW-0675">Receptor</keyword>
<evidence type="ECO:0000313" key="14">
    <source>
        <dbReference type="Proteomes" id="UP000472271"/>
    </source>
</evidence>
<dbReference type="InParanoid" id="A0A672ZAD4"/>
<reference evidence="13" key="3">
    <citation type="submission" date="2025-09" db="UniProtKB">
        <authorList>
            <consortium name="Ensembl"/>
        </authorList>
    </citation>
    <scope>IDENTIFICATION</scope>
</reference>
<keyword evidence="14" id="KW-1185">Reference proteome</keyword>
<feature type="transmembrane region" description="Helical" evidence="11">
    <location>
        <begin position="137"/>
        <end position="158"/>
    </location>
</feature>
<keyword evidence="2" id="KW-1003">Cell membrane</keyword>
<dbReference type="AlphaFoldDB" id="A0A672ZAD4"/>
<name>A0A672ZAD4_9TELE</name>
<feature type="compositionally biased region" description="Basic and acidic residues" evidence="10">
    <location>
        <begin position="355"/>
        <end position="374"/>
    </location>
</feature>
<dbReference type="GO" id="GO:0005886">
    <property type="term" value="C:plasma membrane"/>
    <property type="evidence" value="ECO:0007669"/>
    <property type="project" value="UniProtKB-SubCell"/>
</dbReference>
<gene>
    <name evidence="13" type="primary">ptger2b</name>
</gene>
<evidence type="ECO:0000313" key="13">
    <source>
        <dbReference type="Ensembl" id="ENSSORP00005014291.1"/>
    </source>
</evidence>
<evidence type="ECO:0000256" key="5">
    <source>
        <dbReference type="ARBA" id="ARBA00023040"/>
    </source>
</evidence>
<evidence type="ECO:0000256" key="4">
    <source>
        <dbReference type="ARBA" id="ARBA00022989"/>
    </source>
</evidence>
<dbReference type="GO" id="GO:0004957">
    <property type="term" value="F:prostaglandin E receptor activity"/>
    <property type="evidence" value="ECO:0007669"/>
    <property type="project" value="TreeGrafter"/>
</dbReference>
<accession>A0A672ZAD4</accession>
<evidence type="ECO:0000256" key="9">
    <source>
        <dbReference type="ARBA" id="ARBA00023224"/>
    </source>
</evidence>
<dbReference type="GO" id="GO:0006954">
    <property type="term" value="P:inflammatory response"/>
    <property type="evidence" value="ECO:0007669"/>
    <property type="project" value="TreeGrafter"/>
</dbReference>
<dbReference type="PANTHER" id="PTHR11866:SF8">
    <property type="entry name" value="PROSTAGLANDIN E2 RECEPTOR EP2 SUBTYPE"/>
    <property type="match status" value="1"/>
</dbReference>
<evidence type="ECO:0000256" key="11">
    <source>
        <dbReference type="SAM" id="Phobius"/>
    </source>
</evidence>
<feature type="domain" description="G-protein coupled receptors family 1 profile" evidence="12">
    <location>
        <begin position="34"/>
        <end position="299"/>
    </location>
</feature>
<dbReference type="InterPro" id="IPR000276">
    <property type="entry name" value="GPCR_Rhodpsn"/>
</dbReference>
<evidence type="ECO:0000256" key="2">
    <source>
        <dbReference type="ARBA" id="ARBA00022475"/>
    </source>
</evidence>
<keyword evidence="6 11" id="KW-0472">Membrane</keyword>
<protein>
    <submittedName>
        <fullName evidence="13">Prostaglandin E2 receptor EP2 subtype-like</fullName>
    </submittedName>
</protein>